<keyword evidence="1" id="KW-0812">Transmembrane</keyword>
<accession>A0AA36GAW4</accession>
<comment type="caution">
    <text evidence="2">The sequence shown here is derived from an EMBL/GenBank/DDBJ whole genome shotgun (WGS) entry which is preliminary data.</text>
</comment>
<dbReference type="EMBL" id="CATQJA010002655">
    <property type="protein sequence ID" value="CAJ0578870.1"/>
    <property type="molecule type" value="Genomic_DNA"/>
</dbReference>
<evidence type="ECO:0000313" key="3">
    <source>
        <dbReference type="Proteomes" id="UP001177023"/>
    </source>
</evidence>
<feature type="transmembrane region" description="Helical" evidence="1">
    <location>
        <begin position="139"/>
        <end position="161"/>
    </location>
</feature>
<dbReference type="AlphaFoldDB" id="A0AA36GAW4"/>
<feature type="transmembrane region" description="Helical" evidence="1">
    <location>
        <begin position="181"/>
        <end position="201"/>
    </location>
</feature>
<dbReference type="Proteomes" id="UP001177023">
    <property type="component" value="Unassembled WGS sequence"/>
</dbReference>
<feature type="non-terminal residue" evidence="2">
    <location>
        <position position="1"/>
    </location>
</feature>
<keyword evidence="3" id="KW-1185">Reference proteome</keyword>
<evidence type="ECO:0000256" key="1">
    <source>
        <dbReference type="SAM" id="Phobius"/>
    </source>
</evidence>
<evidence type="ECO:0000313" key="2">
    <source>
        <dbReference type="EMBL" id="CAJ0578870.1"/>
    </source>
</evidence>
<keyword evidence="1" id="KW-0472">Membrane</keyword>
<name>A0AA36GAW4_9BILA</name>
<keyword evidence="1" id="KW-1133">Transmembrane helix</keyword>
<feature type="transmembrane region" description="Helical" evidence="1">
    <location>
        <begin position="61"/>
        <end position="80"/>
    </location>
</feature>
<sequence>MMEREQFTPYSMGQPAVAPIAPRPPPPPQATVIYTDIPPGTEIVEGEIECTPYMCTNRIQLLRWFQLAALFTLQWLVQIVCGNDACTMIMNVFGYIALGQAFVLIIFLWMAVLLVPIMCLYAMNGHRWIPGVMNGLEKVYAFSGIALFPIAGILGAWMAALTVNEEYNYQGRGYAHIRPQWIAAAVIEFLMVPIYVIDLLWQRREHFPFSVKDYSKVTQRPADSINPNPPRYDYDPNRYNDYL</sequence>
<protein>
    <submittedName>
        <fullName evidence="2">Uncharacterized protein</fullName>
    </submittedName>
</protein>
<gene>
    <name evidence="2" type="ORF">MSPICULIGERA_LOCUS17109</name>
</gene>
<reference evidence="2" key="1">
    <citation type="submission" date="2023-06" db="EMBL/GenBank/DDBJ databases">
        <authorList>
            <person name="Delattre M."/>
        </authorList>
    </citation>
    <scope>NUCLEOTIDE SEQUENCE</scope>
    <source>
        <strain evidence="2">AF72</strain>
    </source>
</reference>
<feature type="transmembrane region" description="Helical" evidence="1">
    <location>
        <begin position="92"/>
        <end position="118"/>
    </location>
</feature>
<organism evidence="2 3">
    <name type="scientific">Mesorhabditis spiculigera</name>
    <dbReference type="NCBI Taxonomy" id="96644"/>
    <lineage>
        <taxon>Eukaryota</taxon>
        <taxon>Metazoa</taxon>
        <taxon>Ecdysozoa</taxon>
        <taxon>Nematoda</taxon>
        <taxon>Chromadorea</taxon>
        <taxon>Rhabditida</taxon>
        <taxon>Rhabditina</taxon>
        <taxon>Rhabditomorpha</taxon>
        <taxon>Rhabditoidea</taxon>
        <taxon>Rhabditidae</taxon>
        <taxon>Mesorhabditinae</taxon>
        <taxon>Mesorhabditis</taxon>
    </lineage>
</organism>
<proteinExistence type="predicted"/>